<dbReference type="PROSITE" id="PS01186">
    <property type="entry name" value="EGF_2"/>
    <property type="match status" value="8"/>
</dbReference>
<evidence type="ECO:0000313" key="5">
    <source>
        <dbReference type="EMBL" id="KAI1726120.1"/>
    </source>
</evidence>
<feature type="disulfide bond" evidence="1">
    <location>
        <begin position="148"/>
        <end position="157"/>
    </location>
</feature>
<feature type="domain" description="EGF-like" evidence="4">
    <location>
        <begin position="121"/>
        <end position="158"/>
    </location>
</feature>
<feature type="disulfide bond" evidence="1">
    <location>
        <begin position="280"/>
        <end position="289"/>
    </location>
</feature>
<feature type="disulfide bond" evidence="1">
    <location>
        <begin position="464"/>
        <end position="473"/>
    </location>
</feature>
<keyword evidence="3" id="KW-1133">Transmembrane helix</keyword>
<feature type="domain" description="EGF-like" evidence="4">
    <location>
        <begin position="333"/>
        <end position="369"/>
    </location>
</feature>
<keyword evidence="1" id="KW-0245">EGF-like domain</keyword>
<feature type="compositionally biased region" description="Low complexity" evidence="2">
    <location>
        <begin position="479"/>
        <end position="499"/>
    </location>
</feature>
<dbReference type="SUPFAM" id="SSF57196">
    <property type="entry name" value="EGF/Laminin"/>
    <property type="match status" value="2"/>
</dbReference>
<keyword evidence="3" id="KW-0472">Membrane</keyword>
<feature type="disulfide bond" evidence="1">
    <location>
        <begin position="70"/>
        <end position="79"/>
    </location>
</feature>
<dbReference type="SMART" id="SM00181">
    <property type="entry name" value="EGF"/>
    <property type="match status" value="12"/>
</dbReference>
<keyword evidence="6" id="KW-1185">Reference proteome</keyword>
<feature type="domain" description="EGF-like" evidence="4">
    <location>
        <begin position="547"/>
        <end position="582"/>
    </location>
</feature>
<feature type="disulfide bond" evidence="1">
    <location>
        <begin position="318"/>
        <end position="327"/>
    </location>
</feature>
<feature type="domain" description="EGF-like" evidence="4">
    <location>
        <begin position="501"/>
        <end position="537"/>
    </location>
</feature>
<feature type="domain" description="EGF-like" evidence="4">
    <location>
        <begin position="254"/>
        <end position="290"/>
    </location>
</feature>
<keyword evidence="1" id="KW-1015">Disulfide bond</keyword>
<feature type="domain" description="EGF-like" evidence="4">
    <location>
        <begin position="291"/>
        <end position="328"/>
    </location>
</feature>
<protein>
    <submittedName>
        <fullName evidence="5">Sushi, nidogen and EGF-like domain-containing protein 1</fullName>
    </submittedName>
</protein>
<gene>
    <name evidence="5" type="ORF">DdX_02815</name>
</gene>
<comment type="caution">
    <text evidence="5">The sequence shown here is derived from an EMBL/GenBank/DDBJ whole genome shotgun (WGS) entry which is preliminary data.</text>
</comment>
<dbReference type="PROSITE" id="PS00022">
    <property type="entry name" value="EGF_1"/>
    <property type="match status" value="9"/>
</dbReference>
<dbReference type="AlphaFoldDB" id="A0AAD4R9G6"/>
<evidence type="ECO:0000256" key="1">
    <source>
        <dbReference type="PROSITE-ProRule" id="PRU00076"/>
    </source>
</evidence>
<evidence type="ECO:0000256" key="3">
    <source>
        <dbReference type="SAM" id="Phobius"/>
    </source>
</evidence>
<dbReference type="PANTHER" id="PTHR24033:SF151">
    <property type="entry name" value="NOTCH 2"/>
    <property type="match status" value="1"/>
</dbReference>
<evidence type="ECO:0000256" key="2">
    <source>
        <dbReference type="SAM" id="MobiDB-lite"/>
    </source>
</evidence>
<feature type="disulfide bond" evidence="1">
    <location>
        <begin position="189"/>
        <end position="198"/>
    </location>
</feature>
<dbReference type="EMBL" id="JAKKPZ010000002">
    <property type="protein sequence ID" value="KAI1726120.1"/>
    <property type="molecule type" value="Genomic_DNA"/>
</dbReference>
<feature type="disulfide bond" evidence="1">
    <location>
        <begin position="359"/>
        <end position="368"/>
    </location>
</feature>
<feature type="domain" description="EGF-like" evidence="4">
    <location>
        <begin position="42"/>
        <end position="80"/>
    </location>
</feature>
<feature type="region of interest" description="Disordered" evidence="2">
    <location>
        <begin position="479"/>
        <end position="508"/>
    </location>
</feature>
<accession>A0AAD4R9G6</accession>
<reference evidence="5" key="1">
    <citation type="submission" date="2022-01" db="EMBL/GenBank/DDBJ databases">
        <title>Genome Sequence Resource for Two Populations of Ditylenchus destructor, the Migratory Endoparasitic Phytonematode.</title>
        <authorList>
            <person name="Zhang H."/>
            <person name="Lin R."/>
            <person name="Xie B."/>
        </authorList>
    </citation>
    <scope>NUCLEOTIDE SEQUENCE</scope>
    <source>
        <strain evidence="5">BazhouSP</strain>
    </source>
</reference>
<dbReference type="Gene3D" id="2.10.25.10">
    <property type="entry name" value="Laminin"/>
    <property type="match status" value="6"/>
</dbReference>
<feature type="disulfide bond" evidence="1">
    <location>
        <begin position="572"/>
        <end position="581"/>
    </location>
</feature>
<dbReference type="PANTHER" id="PTHR24033">
    <property type="entry name" value="EGF-LIKE DOMAIN-CONTAINING PROTEIN"/>
    <property type="match status" value="1"/>
</dbReference>
<feature type="transmembrane region" description="Helical" evidence="3">
    <location>
        <begin position="12"/>
        <end position="31"/>
    </location>
</feature>
<feature type="disulfide bond" evidence="1">
    <location>
        <begin position="527"/>
        <end position="536"/>
    </location>
</feature>
<organism evidence="5 6">
    <name type="scientific">Ditylenchus destructor</name>
    <dbReference type="NCBI Taxonomy" id="166010"/>
    <lineage>
        <taxon>Eukaryota</taxon>
        <taxon>Metazoa</taxon>
        <taxon>Ecdysozoa</taxon>
        <taxon>Nematoda</taxon>
        <taxon>Chromadorea</taxon>
        <taxon>Rhabditida</taxon>
        <taxon>Tylenchina</taxon>
        <taxon>Tylenchomorpha</taxon>
        <taxon>Sphaerularioidea</taxon>
        <taxon>Anguinidae</taxon>
        <taxon>Anguininae</taxon>
        <taxon>Ditylenchus</taxon>
    </lineage>
</organism>
<dbReference type="InterPro" id="IPR051830">
    <property type="entry name" value="NOTCH_homolog"/>
</dbReference>
<evidence type="ECO:0000259" key="4">
    <source>
        <dbReference type="PROSITE" id="PS50026"/>
    </source>
</evidence>
<proteinExistence type="predicted"/>
<sequence length="656" mass="69059">MRGSRAQLPSPGHVVIYLGLIYLLSFALNLFNEVRGDRPKNDYTPCNNSIECNGHGDCGSGTTAHYTCICDTGYSGDKCQNGDKDRIPCDRSDCNNHGTCTGTKNHPNCNCEGGWGDDKCKNPPCDNQKQCDGHGQCSGTSENYYCKCDNGFSGNNCKDVDKNVAACDRGDCNHQGNCSGVKNSPTCTCDGGFTGDRCQDKKCDSNKVCNGHGTCSGTEKDWTCQCSDKRWTSKECDECSSGYSGNNCENEDKSKIDCDRSDCNNRGNCSGKKDDPKCSCDSPYSGSRCELSPCNANSMCNGHATKCNGNDQDPKCECSTGYSGSRCENADNNVIPCDRSDCSEHGNCTGVKNAPNCHCDVIRTGNRCEKAYCDRSTTCNGHGHCNDTFNCVCDDGFCGKNCEKSCPSNNTNSGITNPTNGNGNGGSGVVGGGIWGSSTWCTAWDCSYHGTCIGGTKFFPVCQCQFGFTGRRCETNQSDINENSDSSSSSSDNSGPGNSRSDEQCDSSDCSFRGTCIGTKSDFICQCNQGFSGNRCMVAGDSIWGLGGVPCLNAQQPCSGHGVCQPTTGCVCYVGWSSVDCSVSTMPTQIQNTGGVTQQTGSSASSSSNGGFGGFGGLSGLFGSLFGSSDGGGAYGTSFGSGIRLHVHQSFANMFG</sequence>
<feature type="domain" description="EGF-like" evidence="4">
    <location>
        <begin position="437"/>
        <end position="474"/>
    </location>
</feature>
<dbReference type="InterPro" id="IPR000742">
    <property type="entry name" value="EGF"/>
</dbReference>
<evidence type="ECO:0000313" key="6">
    <source>
        <dbReference type="Proteomes" id="UP001201812"/>
    </source>
</evidence>
<name>A0AAD4R9G6_9BILA</name>
<comment type="caution">
    <text evidence="1">Lacks conserved residue(s) required for the propagation of feature annotation.</text>
</comment>
<dbReference type="PROSITE" id="PS50026">
    <property type="entry name" value="EGF_3"/>
    <property type="match status" value="10"/>
</dbReference>
<feature type="domain" description="EGF-like" evidence="4">
    <location>
        <begin position="85"/>
        <end position="118"/>
    </location>
</feature>
<keyword evidence="3" id="KW-0812">Transmembrane</keyword>
<feature type="domain" description="EGF-like" evidence="4">
    <location>
        <begin position="163"/>
        <end position="199"/>
    </location>
</feature>
<dbReference type="Proteomes" id="UP001201812">
    <property type="component" value="Unassembled WGS sequence"/>
</dbReference>